<evidence type="ECO:0000256" key="2">
    <source>
        <dbReference type="ARBA" id="ARBA00022525"/>
    </source>
</evidence>
<evidence type="ECO:0000313" key="8">
    <source>
        <dbReference type="Ensembl" id="ENSCPVP00000010313.2"/>
    </source>
</evidence>
<reference evidence="8" key="3">
    <citation type="submission" date="2025-09" db="UniProtKB">
        <authorList>
            <consortium name="Ensembl"/>
        </authorList>
    </citation>
    <scope>IDENTIFICATION</scope>
</reference>
<dbReference type="Pfam" id="PF19030">
    <property type="entry name" value="TSP1_ADAMTS"/>
    <property type="match status" value="6"/>
</dbReference>
<dbReference type="PANTHER" id="PTHR13723">
    <property type="entry name" value="ADAMTS A DISINTEGRIN AND METALLOPROTEASE WITH THROMBOSPONDIN MOTIFS PROTEASE"/>
    <property type="match status" value="1"/>
</dbReference>
<feature type="compositionally biased region" description="Low complexity" evidence="6">
    <location>
        <begin position="141"/>
        <end position="150"/>
    </location>
</feature>
<dbReference type="FunFam" id="2.20.100.10:FF:000005">
    <property type="entry name" value="ADAM metallopeptidase with thrombospondin type 1 motif 9"/>
    <property type="match status" value="2"/>
</dbReference>
<dbReference type="PANTHER" id="PTHR13723:SF16">
    <property type="entry name" value="THROMBOSPONDIN TYPE-1 DOMAIN-CONTAINING PROTEIN 4"/>
    <property type="match status" value="1"/>
</dbReference>
<evidence type="ECO:0000256" key="5">
    <source>
        <dbReference type="ARBA" id="ARBA00022737"/>
    </source>
</evidence>
<feature type="region of interest" description="Disordered" evidence="6">
    <location>
        <begin position="233"/>
        <end position="254"/>
    </location>
</feature>
<evidence type="ECO:0000256" key="4">
    <source>
        <dbReference type="ARBA" id="ARBA00022729"/>
    </source>
</evidence>
<dbReference type="Gene3D" id="2.20.100.10">
    <property type="entry name" value="Thrombospondin type-1 (TSP1) repeat"/>
    <property type="match status" value="7"/>
</dbReference>
<feature type="signal peptide" evidence="7">
    <location>
        <begin position="1"/>
        <end position="25"/>
    </location>
</feature>
<keyword evidence="5" id="KW-0677">Repeat</keyword>
<dbReference type="GO" id="GO:0030198">
    <property type="term" value="P:extracellular matrix organization"/>
    <property type="evidence" value="ECO:0007669"/>
    <property type="project" value="TreeGrafter"/>
</dbReference>
<dbReference type="SUPFAM" id="SSF82895">
    <property type="entry name" value="TSP-1 type 1 repeat"/>
    <property type="match status" value="7"/>
</dbReference>
<dbReference type="InterPro" id="IPR000884">
    <property type="entry name" value="TSP1_rpt"/>
</dbReference>
<dbReference type="InterPro" id="IPR036383">
    <property type="entry name" value="TSP1_rpt_sf"/>
</dbReference>
<feature type="compositionally biased region" description="Basic residues" evidence="6">
    <location>
        <begin position="151"/>
        <end position="161"/>
    </location>
</feature>
<dbReference type="Proteomes" id="UP000694382">
    <property type="component" value="Chromosome 10"/>
</dbReference>
<evidence type="ECO:0000256" key="6">
    <source>
        <dbReference type="SAM" id="MobiDB-lite"/>
    </source>
</evidence>
<feature type="region of interest" description="Disordered" evidence="6">
    <location>
        <begin position="127"/>
        <end position="220"/>
    </location>
</feature>
<dbReference type="InterPro" id="IPR045371">
    <property type="entry name" value="ADAMTS_CR_3"/>
</dbReference>
<dbReference type="InterPro" id="IPR010294">
    <property type="entry name" value="ADAMTS_spacer1"/>
</dbReference>
<dbReference type="AlphaFoldDB" id="A0A8C3MYZ2"/>
<dbReference type="GO" id="GO:0031012">
    <property type="term" value="C:extracellular matrix"/>
    <property type="evidence" value="ECO:0007669"/>
    <property type="project" value="TreeGrafter"/>
</dbReference>
<dbReference type="InterPro" id="IPR010909">
    <property type="entry name" value="PLAC"/>
</dbReference>
<reference evidence="8" key="2">
    <citation type="submission" date="2025-08" db="UniProtKB">
        <authorList>
            <consortium name="Ensembl"/>
        </authorList>
    </citation>
    <scope>IDENTIFICATION</scope>
</reference>
<feature type="compositionally biased region" description="Low complexity" evidence="6">
    <location>
        <begin position="209"/>
        <end position="220"/>
    </location>
</feature>
<dbReference type="FunFam" id="2.20.100.10:FF:000023">
    <property type="entry name" value="Thrombospondin type-1 domain-containing protein 4"/>
    <property type="match status" value="1"/>
</dbReference>
<feature type="chain" id="PRO_5043389125" evidence="7">
    <location>
        <begin position="26"/>
        <end position="939"/>
    </location>
</feature>
<feature type="region of interest" description="Disordered" evidence="6">
    <location>
        <begin position="390"/>
        <end position="414"/>
    </location>
</feature>
<accession>A0A8C3MYZ2</accession>
<dbReference type="Ensembl" id="ENSCPVT00000010766.2">
    <property type="protein sequence ID" value="ENSCPVP00000010313.2"/>
    <property type="gene ID" value="ENSCPVG00000007547.2"/>
</dbReference>
<dbReference type="FunFam" id="2.20.100.10:FF:000039">
    <property type="entry name" value="thrombospondin type-1 domain-containing protein 4"/>
    <property type="match status" value="1"/>
</dbReference>
<dbReference type="GO" id="GO:0004222">
    <property type="term" value="F:metalloendopeptidase activity"/>
    <property type="evidence" value="ECO:0007669"/>
    <property type="project" value="TreeGrafter"/>
</dbReference>
<evidence type="ECO:0000313" key="9">
    <source>
        <dbReference type="Proteomes" id="UP000694382"/>
    </source>
</evidence>
<evidence type="ECO:0000256" key="1">
    <source>
        <dbReference type="ARBA" id="ARBA00004498"/>
    </source>
</evidence>
<protein>
    <submittedName>
        <fullName evidence="8">Uncharacterized protein</fullName>
    </submittedName>
</protein>
<dbReference type="Pfam" id="PF08686">
    <property type="entry name" value="PLAC"/>
    <property type="match status" value="1"/>
</dbReference>
<dbReference type="GO" id="GO:0006508">
    <property type="term" value="P:proteolysis"/>
    <property type="evidence" value="ECO:0007669"/>
    <property type="project" value="TreeGrafter"/>
</dbReference>
<name>A0A8C3MYZ2_GEOPR</name>
<keyword evidence="2" id="KW-0964">Secreted</keyword>
<keyword evidence="4 7" id="KW-0732">Signal</keyword>
<dbReference type="SMART" id="SM00209">
    <property type="entry name" value="TSP1"/>
    <property type="match status" value="7"/>
</dbReference>
<organism evidence="8 9">
    <name type="scientific">Geospiza parvula</name>
    <name type="common">Small tree-finch</name>
    <name type="synonym">Camarhynchus parvulus</name>
    <dbReference type="NCBI Taxonomy" id="87175"/>
    <lineage>
        <taxon>Eukaryota</taxon>
        <taxon>Metazoa</taxon>
        <taxon>Chordata</taxon>
        <taxon>Craniata</taxon>
        <taxon>Vertebrata</taxon>
        <taxon>Euteleostomi</taxon>
        <taxon>Archelosauria</taxon>
        <taxon>Archosauria</taxon>
        <taxon>Dinosauria</taxon>
        <taxon>Saurischia</taxon>
        <taxon>Theropoda</taxon>
        <taxon>Coelurosauria</taxon>
        <taxon>Aves</taxon>
        <taxon>Neognathae</taxon>
        <taxon>Neoaves</taxon>
        <taxon>Telluraves</taxon>
        <taxon>Australaves</taxon>
        <taxon>Passeriformes</taxon>
        <taxon>Thraupidae</taxon>
        <taxon>Camarhynchus</taxon>
    </lineage>
</organism>
<dbReference type="Pfam" id="PF00090">
    <property type="entry name" value="TSP_1"/>
    <property type="match status" value="1"/>
</dbReference>
<dbReference type="PROSITE" id="PS50900">
    <property type="entry name" value="PLAC"/>
    <property type="match status" value="1"/>
</dbReference>
<reference evidence="8" key="1">
    <citation type="submission" date="2020-02" db="EMBL/GenBank/DDBJ databases">
        <authorList>
            <person name="Enbody D E."/>
            <person name="Pettersson E M."/>
        </authorList>
    </citation>
    <scope>NUCLEOTIDE SEQUENCE [LARGE SCALE GENOMIC DNA]</scope>
</reference>
<dbReference type="Pfam" id="PF19236">
    <property type="entry name" value="ADAMTS_CR_3"/>
    <property type="match status" value="1"/>
</dbReference>
<dbReference type="InterPro" id="IPR050439">
    <property type="entry name" value="ADAMTS_ADAMTS-like"/>
</dbReference>
<dbReference type="Gene3D" id="2.60.120.830">
    <property type="match status" value="1"/>
</dbReference>
<keyword evidence="3" id="KW-0272">Extracellular matrix</keyword>
<accession>A0A8U8BRJ7</accession>
<proteinExistence type="predicted"/>
<sequence length="939" mass="104111">MVDSLIVSLRLLSSLAVLGFQLVIPQPSIEHRKVPQRIEEHGDAPEDSGGVPGLWGSWGPWSACSRSCSGGVMEQTRPCLPAYYRERGYRRPGRHFPASERALPHREDSLSAYPGHVISAIRTSVPLHRSEEQPWAPPRNSSSGGRAALRGSRHSQGPRHSARPDSRSRNRNPIGPGKYGYGKVPYILPLQTDTGQQPQKLRRQRQSSRSHLFQQSPSLLSPYSQAAAPSLQHGNLYQEPGGPQAGHQVLGPSVYQSPSFPVSQSLFHGGDSSPQALQGQPQPQRAAAIVCIGAYKQYKLCNTNMCPESSRNIREVQCASYNNKPFMGRFYEWEPFAEVKGSQKCELNCRAIGYRFYVRQAETVIDGTPCEPNGTAICVAGQCKPCAAARDAPSSTATGPSTGRAGTKEGGTMFTYRRPNEISSTAGESFLADGPTNEVLDVYMIHQQPNPGIHYEYIIPGDNVISPQLLAHRRPGEPLNGQLGMPEGTSHESEDLHRETDILTGQSAGTFPVIQPGRFPSHQPENQVPAMQPPRQNREYNWKQVGKTECTTTCGKGSQYPIFHCVNRVTHEEVPEGYCDSSTKPIPEEEACNLFPCPAFWDIGEWSECSKTCGLGMQHRQILCRQIYANRTLTVQQYRCQHLEKPDTTSTCQLKICSEWQIRTEWTSCSVPCGVGQRTRDVKCVSNLGDVVDDEECNMKLRPNDIENCDMGPCAKSWFLTEWSDRCSAECGDGIRTRSVLCMTNHVSSLPLEGCGNNRPAETTPCNNGPCAGKVEWFAGGWTQCSTECGSGTQQREVICVRKTEGNFEVLNPYECSYLEKPPSQQSCYLKPCGSKWFHTEWSTCSKSCEGGFRLREVRCLSDDMAASSQCDPQLKPEEKEPCNTQDCVPEIDENCKDKYYNCNVVVQARLCVYTYYKSACCASCSRVANRQPGFLGRR</sequence>
<comment type="subcellular location">
    <subcellularLocation>
        <location evidence="1">Secreted</location>
        <location evidence="1">Extracellular space</location>
        <location evidence="1">Extracellular matrix</location>
    </subcellularLocation>
</comment>
<keyword evidence="9" id="KW-1185">Reference proteome</keyword>
<dbReference type="Pfam" id="PF05986">
    <property type="entry name" value="ADAMTS_spacer1"/>
    <property type="match status" value="1"/>
</dbReference>
<evidence type="ECO:0000256" key="7">
    <source>
        <dbReference type="SAM" id="SignalP"/>
    </source>
</evidence>
<feature type="compositionally biased region" description="Low complexity" evidence="6">
    <location>
        <begin position="173"/>
        <end position="187"/>
    </location>
</feature>
<evidence type="ECO:0000256" key="3">
    <source>
        <dbReference type="ARBA" id="ARBA00022530"/>
    </source>
</evidence>
<dbReference type="PROSITE" id="PS50092">
    <property type="entry name" value="TSP1"/>
    <property type="match status" value="6"/>
</dbReference>